<evidence type="ECO:0000256" key="2">
    <source>
        <dbReference type="ARBA" id="ARBA00022617"/>
    </source>
</evidence>
<accession>A0A2S2E526</accession>
<evidence type="ECO:0000313" key="8">
    <source>
        <dbReference type="Proteomes" id="UP000245728"/>
    </source>
</evidence>
<keyword evidence="8" id="KW-1185">Reference proteome</keyword>
<organism evidence="7 8">
    <name type="scientific">Saliniradius amylolyticus</name>
    <dbReference type="NCBI Taxonomy" id="2183582"/>
    <lineage>
        <taxon>Bacteria</taxon>
        <taxon>Pseudomonadati</taxon>
        <taxon>Pseudomonadota</taxon>
        <taxon>Gammaproteobacteria</taxon>
        <taxon>Alteromonadales</taxon>
        <taxon>Alteromonadaceae</taxon>
        <taxon>Saliniradius</taxon>
    </lineage>
</organism>
<dbReference type="OrthoDB" id="9795814at2"/>
<feature type="signal peptide" evidence="6">
    <location>
        <begin position="1"/>
        <end position="20"/>
    </location>
</feature>
<gene>
    <name evidence="7" type="ORF">HMF8227_02302</name>
</gene>
<keyword evidence="1" id="KW-0813">Transport</keyword>
<dbReference type="Pfam" id="PF01152">
    <property type="entry name" value="Bac_globin"/>
    <property type="match status" value="1"/>
</dbReference>
<feature type="binding site" description="distal binding residue" evidence="5">
    <location>
        <position position="91"/>
    </location>
    <ligand>
        <name>heme</name>
        <dbReference type="ChEBI" id="CHEBI:30413"/>
    </ligand>
    <ligandPart>
        <name>Fe</name>
        <dbReference type="ChEBI" id="CHEBI:18248"/>
    </ligandPart>
</feature>
<evidence type="ECO:0000256" key="1">
    <source>
        <dbReference type="ARBA" id="ARBA00022448"/>
    </source>
</evidence>
<dbReference type="EMBL" id="CP029347">
    <property type="protein sequence ID" value="AWL12755.1"/>
    <property type="molecule type" value="Genomic_DNA"/>
</dbReference>
<dbReference type="InterPro" id="IPR012292">
    <property type="entry name" value="Globin/Proto"/>
</dbReference>
<dbReference type="GO" id="GO:0020037">
    <property type="term" value="F:heme binding"/>
    <property type="evidence" value="ECO:0007669"/>
    <property type="project" value="InterPro"/>
</dbReference>
<dbReference type="InterPro" id="IPR009050">
    <property type="entry name" value="Globin-like_sf"/>
</dbReference>
<dbReference type="SUPFAM" id="SSF46458">
    <property type="entry name" value="Globin-like"/>
    <property type="match status" value="1"/>
</dbReference>
<sequence>MIRLGLLIFTALTLFGCASAPKTNLYDDIGGKQTLHKVYGLAINRIYNDPVLGPHFEGVPKRHLRTELTNQTCELIGGPCEYEGKSMHEAHADRNVTDAEFFRLVEHVQQAMRLIGLTYEQENRILAALAPLKEQIVYQAD</sequence>
<evidence type="ECO:0000256" key="6">
    <source>
        <dbReference type="SAM" id="SignalP"/>
    </source>
</evidence>
<evidence type="ECO:0000256" key="4">
    <source>
        <dbReference type="ARBA" id="ARBA00023004"/>
    </source>
</evidence>
<dbReference type="AlphaFoldDB" id="A0A2S2E526"/>
<evidence type="ECO:0000313" key="7">
    <source>
        <dbReference type="EMBL" id="AWL12755.1"/>
    </source>
</evidence>
<dbReference type="Proteomes" id="UP000245728">
    <property type="component" value="Chromosome"/>
</dbReference>
<keyword evidence="6" id="KW-0732">Signal</keyword>
<reference evidence="7 8" key="1">
    <citation type="submission" date="2018-05" db="EMBL/GenBank/DDBJ databases">
        <title>Salinimonas sp. HMF8227 Genome sequencing and assembly.</title>
        <authorList>
            <person name="Kang H."/>
            <person name="Kang J."/>
            <person name="Cha I."/>
            <person name="Kim H."/>
            <person name="Joh K."/>
        </authorList>
    </citation>
    <scope>NUCLEOTIDE SEQUENCE [LARGE SCALE GENOMIC DNA]</scope>
    <source>
        <strain evidence="7 8">HMF8227</strain>
    </source>
</reference>
<dbReference type="RefSeq" id="WP_109340301.1">
    <property type="nucleotide sequence ID" value="NZ_CP029347.1"/>
</dbReference>
<dbReference type="Gene3D" id="1.10.490.10">
    <property type="entry name" value="Globins"/>
    <property type="match status" value="1"/>
</dbReference>
<dbReference type="CDD" id="cd00454">
    <property type="entry name" value="TrHb1_N"/>
    <property type="match status" value="1"/>
</dbReference>
<feature type="chain" id="PRO_5015503178" evidence="6">
    <location>
        <begin position="21"/>
        <end position="141"/>
    </location>
</feature>
<name>A0A2S2E526_9ALTE</name>
<keyword evidence="3 5" id="KW-0479">Metal-binding</keyword>
<proteinExistence type="predicted"/>
<keyword evidence="4 5" id="KW-0408">Iron</keyword>
<dbReference type="PROSITE" id="PS51257">
    <property type="entry name" value="PROKAR_LIPOPROTEIN"/>
    <property type="match status" value="1"/>
</dbReference>
<evidence type="ECO:0000256" key="3">
    <source>
        <dbReference type="ARBA" id="ARBA00022723"/>
    </source>
</evidence>
<keyword evidence="2 5" id="KW-0349">Heme</keyword>
<evidence type="ECO:0000256" key="5">
    <source>
        <dbReference type="PIRSR" id="PIRSR601486-1"/>
    </source>
</evidence>
<dbReference type="GO" id="GO:0046872">
    <property type="term" value="F:metal ion binding"/>
    <property type="evidence" value="ECO:0007669"/>
    <property type="project" value="UniProtKB-KW"/>
</dbReference>
<dbReference type="GO" id="GO:0019825">
    <property type="term" value="F:oxygen binding"/>
    <property type="evidence" value="ECO:0007669"/>
    <property type="project" value="InterPro"/>
</dbReference>
<dbReference type="KEGG" id="salh:HMF8227_02302"/>
<dbReference type="InterPro" id="IPR001486">
    <property type="entry name" value="Hemoglobin_trunc"/>
</dbReference>
<protein>
    <submittedName>
        <fullName evidence="7">Group 1 truncated hemoglobin GlbN</fullName>
    </submittedName>
</protein>